<name>A0ABW3Y230_9FLAO</name>
<dbReference type="InterPro" id="IPR041662">
    <property type="entry name" value="SusD-like_2"/>
</dbReference>
<sequence>MKKLIYLFLIVLSFSACDNGFEEMNVDPTKPTALPPNVAITGIQMYTAGTSYVASLFYHMGVVMPIMQQLNCTSYTWEYTRSQDARFFDEQFPSSVKGIVDLVNNLEKAEGPFAETDLAIANVWKVLVFSRLTDAYGDIPYSEAAKGFIEGIRFPKYDTQESIYADMLRILEESSNILAKGGENSFGQGDVVYGGDTMKWKKFANSLMLRLAMRMVKVDPAAAQAWASKAIDAGVMESNDDIAYMRFESTAGYGGVFGPTVNPISRSFASRFGNQVKMAGTFIDFMKERNDPRVSVLSSTTAGETDFDLQVGQPNEDRSRTSANSKPNMKIFGGLVGWSWFRSEGNYDAPFFFQTYAEVELMLAEAAYRWGLAGGDVEDHYNKGVTSAMTYLKLYEAAALTQAGEATITQAQIDAYLEENPFNANEALKMINEQYWVASFPNGLETWANWKRSGYPELVPQEFNWSETDGGIPRRFTYPATERANNPDNLQEAIDRQGDQLTTRIWWDVN</sequence>
<comment type="caution">
    <text evidence="2">The sequence shown here is derived from an EMBL/GenBank/DDBJ whole genome shotgun (WGS) entry which is preliminary data.</text>
</comment>
<gene>
    <name evidence="2" type="ORF">ACFQ39_09625</name>
</gene>
<dbReference type="RefSeq" id="WP_377178467.1">
    <property type="nucleotide sequence ID" value="NZ_JBHTMY010000003.1"/>
</dbReference>
<accession>A0ABW3Y230</accession>
<evidence type="ECO:0000256" key="1">
    <source>
        <dbReference type="SAM" id="SignalP"/>
    </source>
</evidence>
<dbReference type="Gene3D" id="1.25.40.390">
    <property type="match status" value="1"/>
</dbReference>
<keyword evidence="1" id="KW-0732">Signal</keyword>
<evidence type="ECO:0000313" key="3">
    <source>
        <dbReference type="Proteomes" id="UP001597201"/>
    </source>
</evidence>
<keyword evidence="2" id="KW-0449">Lipoprotein</keyword>
<dbReference type="Pfam" id="PF12771">
    <property type="entry name" value="SusD-like_2"/>
    <property type="match status" value="1"/>
</dbReference>
<feature type="chain" id="PRO_5045615309" evidence="1">
    <location>
        <begin position="19"/>
        <end position="510"/>
    </location>
</feature>
<dbReference type="PROSITE" id="PS51257">
    <property type="entry name" value="PROKAR_LIPOPROTEIN"/>
    <property type="match status" value="1"/>
</dbReference>
<reference evidence="3" key="1">
    <citation type="journal article" date="2019" name="Int. J. Syst. Evol. Microbiol.">
        <title>The Global Catalogue of Microorganisms (GCM) 10K type strain sequencing project: providing services to taxonomists for standard genome sequencing and annotation.</title>
        <authorList>
            <consortium name="The Broad Institute Genomics Platform"/>
            <consortium name="The Broad Institute Genome Sequencing Center for Infectious Disease"/>
            <person name="Wu L."/>
            <person name="Ma J."/>
        </authorList>
    </citation>
    <scope>NUCLEOTIDE SEQUENCE [LARGE SCALE GENOMIC DNA]</scope>
    <source>
        <strain evidence="3">CCUG 61485</strain>
    </source>
</reference>
<evidence type="ECO:0000313" key="2">
    <source>
        <dbReference type="EMBL" id="MFD1315876.1"/>
    </source>
</evidence>
<keyword evidence="3" id="KW-1185">Reference proteome</keyword>
<dbReference type="InterPro" id="IPR011990">
    <property type="entry name" value="TPR-like_helical_dom_sf"/>
</dbReference>
<protein>
    <submittedName>
        <fullName evidence="2">SusD/RagB family nutrient-binding outer membrane lipoprotein</fullName>
    </submittedName>
</protein>
<organism evidence="2 3">
    <name type="scientific">Namhaeicola litoreus</name>
    <dbReference type="NCBI Taxonomy" id="1052145"/>
    <lineage>
        <taxon>Bacteria</taxon>
        <taxon>Pseudomonadati</taxon>
        <taxon>Bacteroidota</taxon>
        <taxon>Flavobacteriia</taxon>
        <taxon>Flavobacteriales</taxon>
        <taxon>Flavobacteriaceae</taxon>
        <taxon>Namhaeicola</taxon>
    </lineage>
</organism>
<proteinExistence type="predicted"/>
<dbReference type="SUPFAM" id="SSF48452">
    <property type="entry name" value="TPR-like"/>
    <property type="match status" value="1"/>
</dbReference>
<feature type="signal peptide" evidence="1">
    <location>
        <begin position="1"/>
        <end position="18"/>
    </location>
</feature>
<dbReference type="EMBL" id="JBHTMY010000003">
    <property type="protein sequence ID" value="MFD1315876.1"/>
    <property type="molecule type" value="Genomic_DNA"/>
</dbReference>
<dbReference type="Proteomes" id="UP001597201">
    <property type="component" value="Unassembled WGS sequence"/>
</dbReference>